<evidence type="ECO:0000313" key="2">
    <source>
        <dbReference type="EMBL" id="GAC94826.1"/>
    </source>
</evidence>
<evidence type="ECO:0000313" key="3">
    <source>
        <dbReference type="Proteomes" id="UP000014071"/>
    </source>
</evidence>
<sequence length="93" mass="10820">MPMRGRTCRSECRTVPQERRVSRLVRRRYGSCSLTAPFSASPKQGNCISAHWRTRDRSKRSQDLSSGKRVGFGEHKLNLEEAKLTEKHHILRR</sequence>
<dbReference type="HOGENOM" id="CLU_2400639_0_0_1"/>
<dbReference type="Proteomes" id="UP000014071">
    <property type="component" value="Unassembled WGS sequence"/>
</dbReference>
<proteinExistence type="predicted"/>
<feature type="region of interest" description="Disordered" evidence="1">
    <location>
        <begin position="52"/>
        <end position="72"/>
    </location>
</feature>
<evidence type="ECO:0000256" key="1">
    <source>
        <dbReference type="SAM" id="MobiDB-lite"/>
    </source>
</evidence>
<accession>R9P0Y2</accession>
<dbReference type="AlphaFoldDB" id="R9P0Y2"/>
<reference evidence="3" key="1">
    <citation type="journal article" date="2013" name="Genome Announc.">
        <title>Draft genome sequence of the basidiomycetous yeast-like fungus Pseudozyma hubeiensis SY62, which produces an abundant amount of the biosurfactant mannosylerythritol lipids.</title>
        <authorList>
            <person name="Konishi M."/>
            <person name="Hatada Y."/>
            <person name="Horiuchi J."/>
        </authorList>
    </citation>
    <scope>NUCLEOTIDE SEQUENCE [LARGE SCALE GENOMIC DNA]</scope>
    <source>
        <strain evidence="3">SY62</strain>
    </source>
</reference>
<dbReference type="RefSeq" id="XP_012188413.1">
    <property type="nucleotide sequence ID" value="XM_012333023.1"/>
</dbReference>
<dbReference type="EMBL" id="DF238786">
    <property type="protein sequence ID" value="GAC94826.1"/>
    <property type="molecule type" value="Genomic_DNA"/>
</dbReference>
<gene>
    <name evidence="2" type="ORF">PHSY_002399</name>
</gene>
<feature type="compositionally biased region" description="Basic and acidic residues" evidence="1">
    <location>
        <begin position="53"/>
        <end position="62"/>
    </location>
</feature>
<keyword evidence="3" id="KW-1185">Reference proteome</keyword>
<protein>
    <submittedName>
        <fullName evidence="2">Uncharacterized protein</fullName>
    </submittedName>
</protein>
<dbReference type="GeneID" id="24107692"/>
<name>R9P0Y2_PSEHS</name>
<organism evidence="2 3">
    <name type="scientific">Pseudozyma hubeiensis (strain SY62)</name>
    <name type="common">Yeast</name>
    <dbReference type="NCBI Taxonomy" id="1305764"/>
    <lineage>
        <taxon>Eukaryota</taxon>
        <taxon>Fungi</taxon>
        <taxon>Dikarya</taxon>
        <taxon>Basidiomycota</taxon>
        <taxon>Ustilaginomycotina</taxon>
        <taxon>Ustilaginomycetes</taxon>
        <taxon>Ustilaginales</taxon>
        <taxon>Ustilaginaceae</taxon>
        <taxon>Pseudozyma</taxon>
    </lineage>
</organism>